<sequence length="417" mass="47214">MATIAACGEWIVSTCDSKLISIHTKQDREPFVFDCSAAEKKPKDTESDNKSDDGGADETGHDVILAVAVSPTGRLAALTDDSKRLVLFRCDSPWQCISTRWVVRRCTSLVFSQAEDQLLVADKSGDVYSFSVEEPHRTGELKLGHLSMLLALTLSPDDRYVISADRDEKIRVSHLKSPHNIQAFCLAHREFVSSLLIPAAHREWLLSGSGDGNVILWQYESGRELQRWDMRKLRELPDGTKDGEEEEKRSAVSRITSSPDGLHVVVQCERAATVQMLSLEKGTEDRLTPSHQLTLPHCPLDINFDPRGRLWVLLDSADTPFQVYTHTQAGWQRDADNAEVSRVTEALKPYWKDLQPLAVAESRFEHLYKVNFDNMESYMEKKRLRLEQQKSHWGKKRMTGDGNKTPGKKRSKENKVK</sequence>
<evidence type="ECO:0000256" key="4">
    <source>
        <dbReference type="ARBA" id="ARBA00022737"/>
    </source>
</evidence>
<dbReference type="HAMAP" id="MF_03056">
    <property type="entry name" value="TRM82"/>
    <property type="match status" value="1"/>
</dbReference>
<evidence type="ECO:0000313" key="10">
    <source>
        <dbReference type="Proteomes" id="UP000694546"/>
    </source>
</evidence>
<dbReference type="PANTHER" id="PTHR16288">
    <property type="entry name" value="WD40 REPEAT PROTEIN 4"/>
    <property type="match status" value="1"/>
</dbReference>
<comment type="pathway">
    <text evidence="6">tRNA modification; N(7)-methylguanine-tRNA biosynthesis.</text>
</comment>
<name>A0A8C5F9N1_GADMO</name>
<dbReference type="Ensembl" id="ENSGMOT00000020007.2">
    <property type="protein sequence ID" value="ENSGMOP00000019530.2"/>
    <property type="gene ID" value="ENSGMOG00000018145.2"/>
</dbReference>
<dbReference type="InterPro" id="IPR001680">
    <property type="entry name" value="WD40_rpt"/>
</dbReference>
<dbReference type="GeneTree" id="ENSGT00390000012174"/>
<comment type="subcellular location">
    <subcellularLocation>
        <location evidence="1 6">Nucleus</location>
    </subcellularLocation>
</comment>
<feature type="region of interest" description="Disordered" evidence="8">
    <location>
        <begin position="388"/>
        <end position="417"/>
    </location>
</feature>
<dbReference type="Proteomes" id="UP000694546">
    <property type="component" value="Chromosome 20"/>
</dbReference>
<keyword evidence="4 6" id="KW-0677">Repeat</keyword>
<dbReference type="Gene3D" id="2.130.10.10">
    <property type="entry name" value="YVTN repeat-like/Quinoprotein amine dehydrogenase"/>
    <property type="match status" value="1"/>
</dbReference>
<keyword evidence="3 6" id="KW-0819">tRNA processing</keyword>
<dbReference type="AlphaFoldDB" id="A0A8C5F9N1"/>
<dbReference type="OrthoDB" id="371245at2759"/>
<keyword evidence="2 6" id="KW-0853">WD repeat</keyword>
<feature type="repeat" description="WD" evidence="7">
    <location>
        <begin position="185"/>
        <end position="227"/>
    </location>
</feature>
<dbReference type="InterPro" id="IPR036322">
    <property type="entry name" value="WD40_repeat_dom_sf"/>
</dbReference>
<dbReference type="GO" id="GO:0005634">
    <property type="term" value="C:nucleus"/>
    <property type="evidence" value="ECO:0007669"/>
    <property type="project" value="UniProtKB-SubCell"/>
</dbReference>
<evidence type="ECO:0000313" key="9">
    <source>
        <dbReference type="Ensembl" id="ENSGMOP00000019530.2"/>
    </source>
</evidence>
<evidence type="ECO:0000256" key="2">
    <source>
        <dbReference type="ARBA" id="ARBA00022574"/>
    </source>
</evidence>
<feature type="compositionally biased region" description="Basic residues" evidence="8">
    <location>
        <begin position="406"/>
        <end position="417"/>
    </location>
</feature>
<reference evidence="9" key="2">
    <citation type="submission" date="2025-09" db="UniProtKB">
        <authorList>
            <consortium name="Ensembl"/>
        </authorList>
    </citation>
    <scope>IDENTIFICATION</scope>
</reference>
<dbReference type="InterPro" id="IPR015943">
    <property type="entry name" value="WD40/YVTN_repeat-like_dom_sf"/>
</dbReference>
<dbReference type="UniPathway" id="UPA00989"/>
<comment type="similarity">
    <text evidence="6">Belongs to the WD repeat TRM82 family.</text>
</comment>
<accession>A0A8C5F9N1</accession>
<dbReference type="SMART" id="SM00320">
    <property type="entry name" value="WD40"/>
    <property type="match status" value="3"/>
</dbReference>
<dbReference type="PANTHER" id="PTHR16288:SF0">
    <property type="entry name" value="TRNA (GUANINE-N(7)-)-METHYLTRANSFERASE NON-CATALYTIC SUBUNIT WDR4"/>
    <property type="match status" value="1"/>
</dbReference>
<evidence type="ECO:0000256" key="7">
    <source>
        <dbReference type="PROSITE-ProRule" id="PRU00221"/>
    </source>
</evidence>
<dbReference type="RefSeq" id="XP_030199259.1">
    <property type="nucleotide sequence ID" value="XM_030343399.1"/>
</dbReference>
<evidence type="ECO:0000256" key="8">
    <source>
        <dbReference type="SAM" id="MobiDB-lite"/>
    </source>
</evidence>
<gene>
    <name evidence="9" type="primary">WDR4</name>
    <name evidence="9" type="synonym">wdr4</name>
</gene>
<evidence type="ECO:0000256" key="6">
    <source>
        <dbReference type="HAMAP-Rule" id="MF_03056"/>
    </source>
</evidence>
<keyword evidence="5 6" id="KW-0539">Nucleus</keyword>
<dbReference type="GO" id="GO:0043527">
    <property type="term" value="C:tRNA methyltransferase complex"/>
    <property type="evidence" value="ECO:0007669"/>
    <property type="project" value="TreeGrafter"/>
</dbReference>
<evidence type="ECO:0000256" key="3">
    <source>
        <dbReference type="ARBA" id="ARBA00022694"/>
    </source>
</evidence>
<dbReference type="OMA" id="DCIPVVY"/>
<dbReference type="Pfam" id="PF00400">
    <property type="entry name" value="WD40"/>
    <property type="match status" value="2"/>
</dbReference>
<feature type="region of interest" description="Disordered" evidence="8">
    <location>
        <begin position="39"/>
        <end position="58"/>
    </location>
</feature>
<dbReference type="GO" id="GO:0005829">
    <property type="term" value="C:cytosol"/>
    <property type="evidence" value="ECO:0007669"/>
    <property type="project" value="TreeGrafter"/>
</dbReference>
<proteinExistence type="inferred from homology"/>
<reference evidence="9" key="1">
    <citation type="submission" date="2025-08" db="UniProtKB">
        <authorList>
            <consortium name="Ensembl"/>
        </authorList>
    </citation>
    <scope>IDENTIFICATION</scope>
</reference>
<dbReference type="InterPro" id="IPR028884">
    <property type="entry name" value="Trm82"/>
</dbReference>
<evidence type="ECO:0000256" key="1">
    <source>
        <dbReference type="ARBA" id="ARBA00004123"/>
    </source>
</evidence>
<dbReference type="GO" id="GO:0106004">
    <property type="term" value="P:tRNA (guanine-N7)-methylation"/>
    <property type="evidence" value="ECO:0007669"/>
    <property type="project" value="UniProtKB-UniRule"/>
</dbReference>
<dbReference type="SUPFAM" id="SSF50978">
    <property type="entry name" value="WD40 repeat-like"/>
    <property type="match status" value="1"/>
</dbReference>
<keyword evidence="10" id="KW-1185">Reference proteome</keyword>
<dbReference type="PROSITE" id="PS50082">
    <property type="entry name" value="WD_REPEATS_2"/>
    <property type="match status" value="1"/>
</dbReference>
<dbReference type="GeneID" id="115533120"/>
<protein>
    <submittedName>
        <fullName evidence="9">WD repeat domain 4</fullName>
    </submittedName>
</protein>
<evidence type="ECO:0000256" key="5">
    <source>
        <dbReference type="ARBA" id="ARBA00023242"/>
    </source>
</evidence>
<organism evidence="9 10">
    <name type="scientific">Gadus morhua</name>
    <name type="common">Atlantic cod</name>
    <dbReference type="NCBI Taxonomy" id="8049"/>
    <lineage>
        <taxon>Eukaryota</taxon>
        <taxon>Metazoa</taxon>
        <taxon>Chordata</taxon>
        <taxon>Craniata</taxon>
        <taxon>Vertebrata</taxon>
        <taxon>Euteleostomi</taxon>
        <taxon>Actinopterygii</taxon>
        <taxon>Neopterygii</taxon>
        <taxon>Teleostei</taxon>
        <taxon>Neoteleostei</taxon>
        <taxon>Acanthomorphata</taxon>
        <taxon>Zeiogadaria</taxon>
        <taxon>Gadariae</taxon>
        <taxon>Gadiformes</taxon>
        <taxon>Gadoidei</taxon>
        <taxon>Gadidae</taxon>
        <taxon>Gadus</taxon>
    </lineage>
</organism>
<comment type="function">
    <text evidence="6">Required for the formation of N(7)-methylguanine at position 46 (m7G46) in tRNA. In the complex, it is required to stabilize and induce conformational changes of the catalytic subunit.</text>
</comment>